<dbReference type="AlphaFoldDB" id="A0A2U1FQT6"/>
<feature type="binding site" evidence="1">
    <location>
        <position position="293"/>
    </location>
    <ligand>
        <name>substrate</name>
    </ligand>
</feature>
<dbReference type="InterPro" id="IPR036676">
    <property type="entry name" value="PurM-like_C_sf"/>
</dbReference>
<feature type="binding site" evidence="1">
    <location>
        <position position="338"/>
    </location>
    <ligand>
        <name>substrate</name>
    </ligand>
</feature>
<feature type="binding site" evidence="1">
    <location>
        <position position="105"/>
    </location>
    <ligand>
        <name>Mg(2+)</name>
        <dbReference type="ChEBI" id="CHEBI:18420"/>
        <label>4</label>
    </ligand>
</feature>
<dbReference type="GO" id="GO:0009228">
    <property type="term" value="P:thiamine biosynthetic process"/>
    <property type="evidence" value="ECO:0007669"/>
    <property type="project" value="UniProtKB-KW"/>
</dbReference>
<keyword evidence="1" id="KW-0460">Magnesium</keyword>
<gene>
    <name evidence="1" type="primary">thiL</name>
    <name evidence="5" type="ORF">C8D89_101416</name>
</gene>
<dbReference type="GO" id="GO:0000287">
    <property type="term" value="F:magnesium ion binding"/>
    <property type="evidence" value="ECO:0007669"/>
    <property type="project" value="UniProtKB-UniRule"/>
</dbReference>
<evidence type="ECO:0000259" key="3">
    <source>
        <dbReference type="Pfam" id="PF00586"/>
    </source>
</evidence>
<accession>A0A2U1FQT6</accession>
<dbReference type="SUPFAM" id="SSF55326">
    <property type="entry name" value="PurM N-terminal domain-like"/>
    <property type="match status" value="1"/>
</dbReference>
<dbReference type="PIRSF" id="PIRSF005303">
    <property type="entry name" value="Thiam_monoph_kin"/>
    <property type="match status" value="1"/>
</dbReference>
<evidence type="ECO:0000256" key="2">
    <source>
        <dbReference type="SAM" id="MobiDB-lite"/>
    </source>
</evidence>
<dbReference type="NCBIfam" id="NF004351">
    <property type="entry name" value="PRK05731.1-4"/>
    <property type="match status" value="1"/>
</dbReference>
<keyword evidence="6" id="KW-1185">Reference proteome</keyword>
<organism evidence="5 6">
    <name type="scientific">Actinomycetospora cinnamomea</name>
    <dbReference type="NCBI Taxonomy" id="663609"/>
    <lineage>
        <taxon>Bacteria</taxon>
        <taxon>Bacillati</taxon>
        <taxon>Actinomycetota</taxon>
        <taxon>Actinomycetes</taxon>
        <taxon>Pseudonocardiales</taxon>
        <taxon>Pseudonocardiaceae</taxon>
        <taxon>Actinomycetospora</taxon>
    </lineage>
</organism>
<feature type="binding site" evidence="1">
    <location>
        <position position="240"/>
    </location>
    <ligand>
        <name>Mg(2+)</name>
        <dbReference type="ChEBI" id="CHEBI:18420"/>
        <label>3</label>
    </ligand>
</feature>
<dbReference type="CDD" id="cd02194">
    <property type="entry name" value="ThiL"/>
    <property type="match status" value="1"/>
</dbReference>
<dbReference type="NCBIfam" id="TIGR01379">
    <property type="entry name" value="thiL"/>
    <property type="match status" value="1"/>
</dbReference>
<feature type="binding site" evidence="1">
    <location>
        <position position="243"/>
    </location>
    <ligand>
        <name>Mg(2+)</name>
        <dbReference type="ChEBI" id="CHEBI:18420"/>
        <label>5</label>
    </ligand>
</feature>
<comment type="catalytic activity">
    <reaction evidence="1">
        <text>thiamine phosphate + ATP = thiamine diphosphate + ADP</text>
        <dbReference type="Rhea" id="RHEA:15913"/>
        <dbReference type="ChEBI" id="CHEBI:30616"/>
        <dbReference type="ChEBI" id="CHEBI:37575"/>
        <dbReference type="ChEBI" id="CHEBI:58937"/>
        <dbReference type="ChEBI" id="CHEBI:456216"/>
        <dbReference type="EC" id="2.7.4.16"/>
    </reaction>
</comment>
<comment type="pathway">
    <text evidence="1">Cofactor biosynthesis; thiamine diphosphate biosynthesis; thiamine diphosphate from thiamine phosphate: step 1/1.</text>
</comment>
<dbReference type="OrthoDB" id="9802811at2"/>
<sequence>MSRTANGRGGHGRTGGTARRGTGAPEAGETAAELGEFGVIDRLTGERFQPEQTLLGPGDDAAVVAAPDGRVVATVDTLVQGVHFRLDWSAPEQVGRKAVAANLADIGAMGAVPTALLLSLACPGDTSTEVLDGLAAGVWDAAADAGIGVVGGDTVSADTLVVSITALGDLEGRAAVTRSGARPGDVVAVCGQLGWSAAGMAVLRRGFRSPVAMVAAHRTPRPPWRAGPVAARAGATSMIDTSDGLLADLGHVAAASRVHVDLSSRLVPVADKLRDVASALGGDALGWALTGGEDHALVATFPSEDVVPADWVVCGEVRAGTGVTVDADRWGGSGDPGYLHWR</sequence>
<feature type="binding site" evidence="1">
    <location>
        <position position="60"/>
    </location>
    <ligand>
        <name>Mg(2+)</name>
        <dbReference type="ChEBI" id="CHEBI:18420"/>
        <label>3</label>
    </ligand>
</feature>
<dbReference type="SUPFAM" id="SSF56042">
    <property type="entry name" value="PurM C-terminal domain-like"/>
    <property type="match status" value="1"/>
</dbReference>
<feature type="binding site" evidence="1">
    <location>
        <position position="74"/>
    </location>
    <ligand>
        <name>Mg(2+)</name>
        <dbReference type="ChEBI" id="CHEBI:18420"/>
        <label>4</label>
    </ligand>
</feature>
<feature type="domain" description="PurM-like N-terminal" evidence="3">
    <location>
        <begin position="58"/>
        <end position="168"/>
    </location>
</feature>
<feature type="binding site" evidence="1">
    <location>
        <position position="178"/>
    </location>
    <ligand>
        <name>ATP</name>
        <dbReference type="ChEBI" id="CHEBI:30616"/>
    </ligand>
</feature>
<evidence type="ECO:0000256" key="1">
    <source>
        <dbReference type="HAMAP-Rule" id="MF_02128"/>
    </source>
</evidence>
<name>A0A2U1FQT6_9PSEU</name>
<feature type="binding site" evidence="1">
    <location>
        <position position="76"/>
    </location>
    <ligand>
        <name>Mg(2+)</name>
        <dbReference type="ChEBI" id="CHEBI:18420"/>
        <label>1</label>
    </ligand>
</feature>
<dbReference type="InterPro" id="IPR006283">
    <property type="entry name" value="ThiL-like"/>
</dbReference>
<keyword evidence="1 5" id="KW-0418">Kinase</keyword>
<dbReference type="PANTHER" id="PTHR30270:SF0">
    <property type="entry name" value="THIAMINE-MONOPHOSPHATE KINASE"/>
    <property type="match status" value="1"/>
</dbReference>
<keyword evidence="1" id="KW-0784">Thiamine biosynthesis</keyword>
<dbReference type="InterPro" id="IPR010918">
    <property type="entry name" value="PurM-like_C_dom"/>
</dbReference>
<dbReference type="Pfam" id="PF02769">
    <property type="entry name" value="AIRS_C"/>
    <property type="match status" value="1"/>
</dbReference>
<dbReference type="UniPathway" id="UPA00060">
    <property type="reaction ID" value="UER00142"/>
</dbReference>
<feature type="domain" description="PurM-like C-terminal" evidence="4">
    <location>
        <begin position="182"/>
        <end position="325"/>
    </location>
</feature>
<keyword evidence="1" id="KW-0547">Nucleotide-binding</keyword>
<comment type="caution">
    <text evidence="1">Lacks conserved residue(s) required for the propagation of feature annotation.</text>
</comment>
<dbReference type="Pfam" id="PF00586">
    <property type="entry name" value="AIRS"/>
    <property type="match status" value="1"/>
</dbReference>
<dbReference type="PANTHER" id="PTHR30270">
    <property type="entry name" value="THIAMINE-MONOPHOSPHATE KINASE"/>
    <property type="match status" value="1"/>
</dbReference>
<feature type="binding site" evidence="1">
    <location>
        <position position="83"/>
    </location>
    <ligand>
        <name>substrate</name>
    </ligand>
</feature>
<protein>
    <recommendedName>
        <fullName evidence="1">Thiamine-monophosphate kinase</fullName>
        <shortName evidence="1">TMP kinase</shortName>
        <shortName evidence="1">Thiamine-phosphate kinase</shortName>
        <ecNumber evidence="1">2.7.4.16</ecNumber>
    </recommendedName>
</protein>
<feature type="binding site" evidence="1">
    <location>
        <position position="60"/>
    </location>
    <ligand>
        <name>Mg(2+)</name>
        <dbReference type="ChEBI" id="CHEBI:18420"/>
        <label>4</label>
    </ligand>
</feature>
<dbReference type="Gene3D" id="3.90.650.10">
    <property type="entry name" value="PurM-like C-terminal domain"/>
    <property type="match status" value="1"/>
</dbReference>
<dbReference type="GO" id="GO:0009030">
    <property type="term" value="F:thiamine-phosphate kinase activity"/>
    <property type="evidence" value="ECO:0007669"/>
    <property type="project" value="UniProtKB-UniRule"/>
</dbReference>
<reference evidence="5 6" key="1">
    <citation type="submission" date="2018-04" db="EMBL/GenBank/DDBJ databases">
        <title>Genomic Encyclopedia of Type Strains, Phase IV (KMG-IV): sequencing the most valuable type-strain genomes for metagenomic binning, comparative biology and taxonomic classification.</title>
        <authorList>
            <person name="Goeker M."/>
        </authorList>
    </citation>
    <scope>NUCLEOTIDE SEQUENCE [LARGE SCALE GENOMIC DNA]</scope>
    <source>
        <strain evidence="5 6">DSM 45771</strain>
    </source>
</reference>
<proteinExistence type="inferred from homology"/>
<feature type="compositionally biased region" description="Low complexity" evidence="2">
    <location>
        <begin position="16"/>
        <end position="29"/>
    </location>
</feature>
<dbReference type="InterPro" id="IPR036921">
    <property type="entry name" value="PurM-like_N_sf"/>
</dbReference>
<comment type="function">
    <text evidence="1">Catalyzes the ATP-dependent phosphorylation of thiamine-monophosphate (TMP) to form thiamine-pyrophosphate (TPP), the active form of vitamin B1.</text>
</comment>
<comment type="similarity">
    <text evidence="1">Belongs to the thiamine-monophosphate kinase family.</text>
</comment>
<keyword evidence="1" id="KW-0808">Transferase</keyword>
<dbReference type="GO" id="GO:0005524">
    <property type="term" value="F:ATP binding"/>
    <property type="evidence" value="ECO:0007669"/>
    <property type="project" value="UniProtKB-UniRule"/>
</dbReference>
<dbReference type="HAMAP" id="MF_02128">
    <property type="entry name" value="TMP_kinase"/>
    <property type="match status" value="1"/>
</dbReference>
<evidence type="ECO:0000259" key="4">
    <source>
        <dbReference type="Pfam" id="PF02769"/>
    </source>
</evidence>
<dbReference type="Gene3D" id="3.30.1330.10">
    <property type="entry name" value="PurM-like, N-terminal domain"/>
    <property type="match status" value="1"/>
</dbReference>
<dbReference type="EMBL" id="QEKW01000001">
    <property type="protein sequence ID" value="PVZ14551.1"/>
    <property type="molecule type" value="Genomic_DNA"/>
</dbReference>
<keyword evidence="1" id="KW-0067">ATP-binding</keyword>
<comment type="miscellaneous">
    <text evidence="1">Reaction mechanism of ThiL seems to utilize a direct, inline transfer of the gamma-phosphate of ATP to TMP rather than a phosphorylated enzyme intermediate.</text>
</comment>
<dbReference type="GO" id="GO:0009229">
    <property type="term" value="P:thiamine diphosphate biosynthetic process"/>
    <property type="evidence" value="ECO:0007669"/>
    <property type="project" value="UniProtKB-UniRule"/>
</dbReference>
<feature type="binding site" evidence="1">
    <location>
        <position position="76"/>
    </location>
    <ligand>
        <name>Mg(2+)</name>
        <dbReference type="ChEBI" id="CHEBI:18420"/>
        <label>2</label>
    </ligand>
</feature>
<dbReference type="InterPro" id="IPR016188">
    <property type="entry name" value="PurM-like_N"/>
</dbReference>
<feature type="binding site" evidence="1">
    <location>
        <begin position="152"/>
        <end position="153"/>
    </location>
    <ligand>
        <name>ATP</name>
        <dbReference type="ChEBI" id="CHEBI:30616"/>
    </ligand>
</feature>
<feature type="region of interest" description="Disordered" evidence="2">
    <location>
        <begin position="1"/>
        <end position="29"/>
    </location>
</feature>
<dbReference type="EC" id="2.7.4.16" evidence="1"/>
<feature type="binding site" evidence="1">
    <location>
        <position position="242"/>
    </location>
    <ligand>
        <name>ATP</name>
        <dbReference type="ChEBI" id="CHEBI:30616"/>
    </ligand>
</feature>
<keyword evidence="1" id="KW-0479">Metal-binding</keyword>
<evidence type="ECO:0000313" key="5">
    <source>
        <dbReference type="EMBL" id="PVZ14551.1"/>
    </source>
</evidence>
<feature type="binding site" evidence="1">
    <location>
        <position position="105"/>
    </location>
    <ligand>
        <name>Mg(2+)</name>
        <dbReference type="ChEBI" id="CHEBI:18420"/>
        <label>2</label>
    </ligand>
</feature>
<dbReference type="RefSeq" id="WP_116706382.1">
    <property type="nucleotide sequence ID" value="NZ_QEKW01000001.1"/>
</dbReference>
<feature type="binding site" evidence="1">
    <location>
        <position position="153"/>
    </location>
    <ligand>
        <name>Mg(2+)</name>
        <dbReference type="ChEBI" id="CHEBI:18420"/>
        <label>1</label>
    </ligand>
</feature>
<evidence type="ECO:0000313" key="6">
    <source>
        <dbReference type="Proteomes" id="UP000245639"/>
    </source>
</evidence>
<comment type="caution">
    <text evidence="5">The sequence shown here is derived from an EMBL/GenBank/DDBJ whole genome shotgun (WGS) entry which is preliminary data.</text>
</comment>
<dbReference type="Proteomes" id="UP000245639">
    <property type="component" value="Unassembled WGS sequence"/>
</dbReference>
<feature type="binding site" evidence="1">
    <location>
        <position position="105"/>
    </location>
    <ligand>
        <name>Mg(2+)</name>
        <dbReference type="ChEBI" id="CHEBI:18420"/>
        <label>3</label>
    </ligand>
</feature>